<dbReference type="InterPro" id="IPR014284">
    <property type="entry name" value="RNA_pol_sigma-70_dom"/>
</dbReference>
<name>A0ABR7D3Z4_9BACT</name>
<gene>
    <name evidence="7" type="ORF">H8S64_14070</name>
</gene>
<dbReference type="Pfam" id="PF08281">
    <property type="entry name" value="Sigma70_r4_2"/>
    <property type="match status" value="1"/>
</dbReference>
<evidence type="ECO:0000313" key="7">
    <source>
        <dbReference type="EMBL" id="MBC5622225.1"/>
    </source>
</evidence>
<dbReference type="RefSeq" id="WP_186976802.1">
    <property type="nucleotide sequence ID" value="NZ_JACOOH010000006.1"/>
</dbReference>
<evidence type="ECO:0000256" key="1">
    <source>
        <dbReference type="ARBA" id="ARBA00010641"/>
    </source>
</evidence>
<organism evidence="7 8">
    <name type="scientific">Butyricimonas hominis</name>
    <dbReference type="NCBI Taxonomy" id="2763032"/>
    <lineage>
        <taxon>Bacteria</taxon>
        <taxon>Pseudomonadati</taxon>
        <taxon>Bacteroidota</taxon>
        <taxon>Bacteroidia</taxon>
        <taxon>Bacteroidales</taxon>
        <taxon>Odoribacteraceae</taxon>
        <taxon>Butyricimonas</taxon>
    </lineage>
</organism>
<dbReference type="Gene3D" id="1.10.1740.10">
    <property type="match status" value="1"/>
</dbReference>
<evidence type="ECO:0000256" key="3">
    <source>
        <dbReference type="ARBA" id="ARBA00023082"/>
    </source>
</evidence>
<dbReference type="NCBIfam" id="TIGR02937">
    <property type="entry name" value="sigma70-ECF"/>
    <property type="match status" value="1"/>
</dbReference>
<comment type="similarity">
    <text evidence="1">Belongs to the sigma-70 factor family. ECF subfamily.</text>
</comment>
<evidence type="ECO:0000256" key="2">
    <source>
        <dbReference type="ARBA" id="ARBA00023015"/>
    </source>
</evidence>
<dbReference type="NCBIfam" id="TIGR02985">
    <property type="entry name" value="Sig70_bacteroi1"/>
    <property type="match status" value="1"/>
</dbReference>
<dbReference type="InterPro" id="IPR036388">
    <property type="entry name" value="WH-like_DNA-bd_sf"/>
</dbReference>
<dbReference type="SUPFAM" id="SSF88659">
    <property type="entry name" value="Sigma3 and sigma4 domains of RNA polymerase sigma factors"/>
    <property type="match status" value="1"/>
</dbReference>
<evidence type="ECO:0000259" key="5">
    <source>
        <dbReference type="Pfam" id="PF04542"/>
    </source>
</evidence>
<comment type="caution">
    <text evidence="7">The sequence shown here is derived from an EMBL/GenBank/DDBJ whole genome shotgun (WGS) entry which is preliminary data.</text>
</comment>
<sequence length="186" mass="21699">MEGEDLSINALQRYDDDAIKLLFEQYYTPLVLFGKGYVDDLDASKDIVQEVFTVLIEAKEKFASIDNLKAYLYQATRNRCLKYLRHEEVKKKYAEDVLHGSEEYYLNGILEEEVYHHLMKAISELPEQCRKVFLLVLENKSNQEIADILSLQVETVKSYKKAGKKMLYERLKHVVPAAGLTFLFYI</sequence>
<evidence type="ECO:0000256" key="4">
    <source>
        <dbReference type="ARBA" id="ARBA00023163"/>
    </source>
</evidence>
<dbReference type="EMBL" id="JACOOH010000006">
    <property type="protein sequence ID" value="MBC5622225.1"/>
    <property type="molecule type" value="Genomic_DNA"/>
</dbReference>
<dbReference type="PANTHER" id="PTHR43133:SF46">
    <property type="entry name" value="RNA POLYMERASE SIGMA-70 FACTOR ECF SUBFAMILY"/>
    <property type="match status" value="1"/>
</dbReference>
<dbReference type="InterPro" id="IPR013325">
    <property type="entry name" value="RNA_pol_sigma_r2"/>
</dbReference>
<keyword evidence="8" id="KW-1185">Reference proteome</keyword>
<dbReference type="SUPFAM" id="SSF88946">
    <property type="entry name" value="Sigma2 domain of RNA polymerase sigma factors"/>
    <property type="match status" value="1"/>
</dbReference>
<dbReference type="Gene3D" id="1.10.10.10">
    <property type="entry name" value="Winged helix-like DNA-binding domain superfamily/Winged helix DNA-binding domain"/>
    <property type="match status" value="1"/>
</dbReference>
<dbReference type="InterPro" id="IPR039425">
    <property type="entry name" value="RNA_pol_sigma-70-like"/>
</dbReference>
<reference evidence="7 8" key="1">
    <citation type="submission" date="2020-08" db="EMBL/GenBank/DDBJ databases">
        <title>Genome public.</title>
        <authorList>
            <person name="Liu C."/>
            <person name="Sun Q."/>
        </authorList>
    </citation>
    <scope>NUCLEOTIDE SEQUENCE [LARGE SCALE GENOMIC DNA]</scope>
    <source>
        <strain evidence="7 8">NSJ-56</strain>
    </source>
</reference>
<accession>A0ABR7D3Z4</accession>
<dbReference type="InterPro" id="IPR014327">
    <property type="entry name" value="RNA_pol_sigma70_bacteroid"/>
</dbReference>
<evidence type="ECO:0000313" key="8">
    <source>
        <dbReference type="Proteomes" id="UP000646484"/>
    </source>
</evidence>
<dbReference type="Pfam" id="PF04542">
    <property type="entry name" value="Sigma70_r2"/>
    <property type="match status" value="1"/>
</dbReference>
<keyword evidence="4" id="KW-0804">Transcription</keyword>
<dbReference type="InterPro" id="IPR013324">
    <property type="entry name" value="RNA_pol_sigma_r3/r4-like"/>
</dbReference>
<dbReference type="InterPro" id="IPR013249">
    <property type="entry name" value="RNA_pol_sigma70_r4_t2"/>
</dbReference>
<evidence type="ECO:0000259" key="6">
    <source>
        <dbReference type="Pfam" id="PF08281"/>
    </source>
</evidence>
<protein>
    <submittedName>
        <fullName evidence="7">RNA polymerase sigma-70 factor</fullName>
    </submittedName>
</protein>
<dbReference type="Proteomes" id="UP000646484">
    <property type="component" value="Unassembled WGS sequence"/>
</dbReference>
<feature type="domain" description="RNA polymerase sigma factor 70 region 4 type 2" evidence="6">
    <location>
        <begin position="118"/>
        <end position="167"/>
    </location>
</feature>
<keyword evidence="2" id="KW-0805">Transcription regulation</keyword>
<proteinExistence type="inferred from homology"/>
<dbReference type="PANTHER" id="PTHR43133">
    <property type="entry name" value="RNA POLYMERASE ECF-TYPE SIGMA FACTO"/>
    <property type="match status" value="1"/>
</dbReference>
<feature type="domain" description="RNA polymerase sigma-70 region 2" evidence="5">
    <location>
        <begin position="22"/>
        <end position="87"/>
    </location>
</feature>
<dbReference type="InterPro" id="IPR007627">
    <property type="entry name" value="RNA_pol_sigma70_r2"/>
</dbReference>
<keyword evidence="3" id="KW-0731">Sigma factor</keyword>